<evidence type="ECO:0000313" key="10">
    <source>
        <dbReference type="Proteomes" id="UP000093104"/>
    </source>
</evidence>
<keyword evidence="2 7" id="KW-0813">Transport</keyword>
<keyword evidence="6 7" id="KW-0472">Membrane</keyword>
<dbReference type="AlphaFoldDB" id="A0A1C7Z6J7"/>
<organism evidence="9 10">
    <name type="scientific">Pseudomonas syringae</name>
    <dbReference type="NCBI Taxonomy" id="317"/>
    <lineage>
        <taxon>Bacteria</taxon>
        <taxon>Pseudomonadati</taxon>
        <taxon>Pseudomonadota</taxon>
        <taxon>Gammaproteobacteria</taxon>
        <taxon>Pseudomonadales</taxon>
        <taxon>Pseudomonadaceae</taxon>
        <taxon>Pseudomonas</taxon>
    </lineage>
</organism>
<dbReference type="Proteomes" id="UP000093104">
    <property type="component" value="Unassembled WGS sequence"/>
</dbReference>
<dbReference type="Pfam" id="PF00528">
    <property type="entry name" value="BPD_transp_1"/>
    <property type="match status" value="1"/>
</dbReference>
<keyword evidence="5 7" id="KW-1133">Transmembrane helix</keyword>
<evidence type="ECO:0000256" key="4">
    <source>
        <dbReference type="ARBA" id="ARBA00022692"/>
    </source>
</evidence>
<dbReference type="SUPFAM" id="SSF161098">
    <property type="entry name" value="MetI-like"/>
    <property type="match status" value="1"/>
</dbReference>
<feature type="transmembrane region" description="Helical" evidence="7">
    <location>
        <begin position="246"/>
        <end position="268"/>
    </location>
</feature>
<dbReference type="PROSITE" id="PS50928">
    <property type="entry name" value="ABC_TM1"/>
    <property type="match status" value="1"/>
</dbReference>
<evidence type="ECO:0000256" key="3">
    <source>
        <dbReference type="ARBA" id="ARBA00022475"/>
    </source>
</evidence>
<feature type="domain" description="ABC transmembrane type-1" evidence="8">
    <location>
        <begin position="79"/>
        <end position="268"/>
    </location>
</feature>
<keyword evidence="4 7" id="KW-0812">Transmembrane</keyword>
<dbReference type="PANTHER" id="PTHR43386:SF25">
    <property type="entry name" value="PEPTIDE ABC TRANSPORTER PERMEASE PROTEIN"/>
    <property type="match status" value="1"/>
</dbReference>
<gene>
    <name evidence="9" type="ORF">AFK24_15845</name>
</gene>
<dbReference type="EMBL" id="LGSI01000050">
    <property type="protein sequence ID" value="OCR24088.1"/>
    <property type="molecule type" value="Genomic_DNA"/>
</dbReference>
<comment type="caution">
    <text evidence="9">The sequence shown here is derived from an EMBL/GenBank/DDBJ whole genome shotgun (WGS) entry which is preliminary data.</text>
</comment>
<evidence type="ECO:0000256" key="1">
    <source>
        <dbReference type="ARBA" id="ARBA00004651"/>
    </source>
</evidence>
<dbReference type="PANTHER" id="PTHR43386">
    <property type="entry name" value="OLIGOPEPTIDE TRANSPORT SYSTEM PERMEASE PROTEIN APPC"/>
    <property type="match status" value="1"/>
</dbReference>
<feature type="transmembrane region" description="Helical" evidence="7">
    <location>
        <begin position="81"/>
        <end position="106"/>
    </location>
</feature>
<dbReference type="InterPro" id="IPR000515">
    <property type="entry name" value="MetI-like"/>
</dbReference>
<dbReference type="PATRIC" id="fig|317.243.peg.4950"/>
<dbReference type="GO" id="GO:0055085">
    <property type="term" value="P:transmembrane transport"/>
    <property type="evidence" value="ECO:0007669"/>
    <property type="project" value="InterPro"/>
</dbReference>
<evidence type="ECO:0000259" key="8">
    <source>
        <dbReference type="PROSITE" id="PS50928"/>
    </source>
</evidence>
<dbReference type="InterPro" id="IPR050366">
    <property type="entry name" value="BP-dependent_transpt_permease"/>
</dbReference>
<dbReference type="GO" id="GO:0005886">
    <property type="term" value="C:plasma membrane"/>
    <property type="evidence" value="ECO:0007669"/>
    <property type="project" value="UniProtKB-SubCell"/>
</dbReference>
<dbReference type="InterPro" id="IPR035906">
    <property type="entry name" value="MetI-like_sf"/>
</dbReference>
<feature type="transmembrane region" description="Helical" evidence="7">
    <location>
        <begin position="21"/>
        <end position="39"/>
    </location>
</feature>
<name>A0A1C7Z6J7_PSESX</name>
<feature type="transmembrane region" description="Helical" evidence="7">
    <location>
        <begin position="143"/>
        <end position="161"/>
    </location>
</feature>
<protein>
    <submittedName>
        <fullName evidence="9">Peptide ABC transporter permease</fullName>
    </submittedName>
</protein>
<evidence type="ECO:0000256" key="5">
    <source>
        <dbReference type="ARBA" id="ARBA00022989"/>
    </source>
</evidence>
<evidence type="ECO:0000256" key="2">
    <source>
        <dbReference type="ARBA" id="ARBA00022448"/>
    </source>
</evidence>
<dbReference type="CDD" id="cd06261">
    <property type="entry name" value="TM_PBP2"/>
    <property type="match status" value="1"/>
</dbReference>
<feature type="transmembrane region" description="Helical" evidence="7">
    <location>
        <begin position="198"/>
        <end position="226"/>
    </location>
</feature>
<evidence type="ECO:0000256" key="6">
    <source>
        <dbReference type="ARBA" id="ARBA00023136"/>
    </source>
</evidence>
<comment type="similarity">
    <text evidence="7">Belongs to the binding-protein-dependent transport system permease family.</text>
</comment>
<proteinExistence type="inferred from homology"/>
<sequence length="280" mass="29992">MLPDNLAWQPARQPLPLGVKLSLGFLLVLLVALAVPQLLTGYDPLSGDISQSLQAPGAAHWFGTDRLGRDVFARVVHGTRYSLLIGIAGMLISLVLGVVLGIIAGMKNRWLDEIASRIFDVLSAFPGVLLALLVIALIGPGMINVAIAIGIAGIPKFGRMVRSQTQLVRKADYVTHACFYGKSCAQVFYKHLLPNVMVAIPILATIDIGSSIMAVSGLSFLGLGPQPPTPEWGVMLAEGRDVLRTAWWPSVFPGAAITLTVIAFSLIGSHVQRRFEGRQP</sequence>
<comment type="subcellular location">
    <subcellularLocation>
        <location evidence="1 7">Cell membrane</location>
        <topology evidence="1 7">Multi-pass membrane protein</topology>
    </subcellularLocation>
</comment>
<dbReference type="Gene3D" id="1.10.3720.10">
    <property type="entry name" value="MetI-like"/>
    <property type="match status" value="1"/>
</dbReference>
<evidence type="ECO:0000256" key="7">
    <source>
        <dbReference type="RuleBase" id="RU363032"/>
    </source>
</evidence>
<accession>A0A1C7Z6J7</accession>
<evidence type="ECO:0000313" key="9">
    <source>
        <dbReference type="EMBL" id="OCR24088.1"/>
    </source>
</evidence>
<keyword evidence="3" id="KW-1003">Cell membrane</keyword>
<reference evidence="9 10" key="1">
    <citation type="submission" date="2015-07" db="EMBL/GenBank/DDBJ databases">
        <title>Draft genome sequence of a diazotrophic, plant growth-promoting rhizobacterium of the Pseudomonas syringae complex.</title>
        <authorList>
            <person name="Patten C.L."/>
            <person name="Jeong H."/>
        </authorList>
    </citation>
    <scope>NUCLEOTIDE SEQUENCE [LARGE SCALE GENOMIC DNA]</scope>
    <source>
        <strain evidence="9 10">GR12-2</strain>
    </source>
</reference>